<protein>
    <recommendedName>
        <fullName evidence="4">Glycosyltransferase</fullName>
        <ecNumber evidence="4">2.4.1.-</ecNumber>
    </recommendedName>
</protein>
<evidence type="ECO:0000313" key="6">
    <source>
        <dbReference type="EMBL" id="ACD03241.1"/>
    </source>
</evidence>
<reference evidence="6" key="1">
    <citation type="submission" date="2008-02" db="EMBL/GenBank/DDBJ databases">
        <title>Root-expressed glycosyltransferases as candidates for glycosylation of triterpenoid saponins in a monocot.</title>
        <authorList>
            <person name="Townsend B.J."/>
            <person name="Osbourn A.E."/>
        </authorList>
    </citation>
    <scope>NUCLEOTIDE SEQUENCE</scope>
</reference>
<dbReference type="Pfam" id="PF00201">
    <property type="entry name" value="UDPGT"/>
    <property type="match status" value="1"/>
</dbReference>
<sequence length="510" mass="55011">MASNDNVPTAVTSSINKKLRVLLIPILATSHIGPFTELAISLAATNDAVEATVAVTPANVSIVQSMLEHRGGHSVKVATYPFPAVDGLPEGVENFGSAATPEQSMCIMVATKSEALTRPVHETLIRSQSPDAVVTDMTFLWNSGIAAELGVPCVVFSVMGAFSMLAMHHLEDAGVDRDDQDDDDDDDAVVEVPGFPGPPIRIPRTELPGFLRRPDYSITNLFISLKAANCFGLAMNTSSELEKQYCELYTTPPEEGGGGLRRAYFLGPLALALPPPISSSSSSSSDCCSIMAWLDSKPSRSVVYVSFGSMAHVKDVQLDELALGLETSGISFLWVVRGREEWSPPKGWEARVQDRGFIIRAWAPQISILGHHAAGAFVTQCGWNSVLETVAAAVPMLTWPLAFEQFITERLVTDVLGIGVRLWPDGAGLRSESYQEHEVIPRQDVARALVEFMRPAAGGPSSIRDMARTKLMDLSAKLHAAVAQGGSSHRDLHRLVDDLLMEAAAKRPRT</sequence>
<accession>C4MF38</accession>
<dbReference type="EC" id="2.4.1.-" evidence="4"/>
<feature type="compositionally biased region" description="Acidic residues" evidence="5">
    <location>
        <begin position="178"/>
        <end position="189"/>
    </location>
</feature>
<keyword evidence="3" id="KW-0328">Glycosyltransferase</keyword>
<evidence type="ECO:0000256" key="5">
    <source>
        <dbReference type="SAM" id="MobiDB-lite"/>
    </source>
</evidence>
<dbReference type="PANTHER" id="PTHR48047">
    <property type="entry name" value="GLYCOSYLTRANSFERASE"/>
    <property type="match status" value="1"/>
</dbReference>
<keyword evidence="2 3" id="KW-0808">Transferase</keyword>
<dbReference type="GO" id="GO:0035251">
    <property type="term" value="F:UDP-glucosyltransferase activity"/>
    <property type="evidence" value="ECO:0007669"/>
    <property type="project" value="TreeGrafter"/>
</dbReference>
<dbReference type="Gene3D" id="3.40.50.2000">
    <property type="entry name" value="Glycogen Phosphorylase B"/>
    <property type="match status" value="2"/>
</dbReference>
<dbReference type="CAZy" id="GT1">
    <property type="family name" value="Glycosyltransferase Family 1"/>
</dbReference>
<dbReference type="PROSITE" id="PS00375">
    <property type="entry name" value="UDPGT"/>
    <property type="match status" value="1"/>
</dbReference>
<dbReference type="PANTHER" id="PTHR48047:SF19">
    <property type="entry name" value="GLYCOSYLTRANSFERASE"/>
    <property type="match status" value="1"/>
</dbReference>
<dbReference type="EMBL" id="EU496500">
    <property type="protein sequence ID" value="ACD03241.1"/>
    <property type="molecule type" value="mRNA"/>
</dbReference>
<proteinExistence type="evidence at transcript level"/>
<dbReference type="EMBL" id="MH244537">
    <property type="protein sequence ID" value="AZQ26932.1"/>
    <property type="molecule type" value="mRNA"/>
</dbReference>
<dbReference type="FunFam" id="3.40.50.2000:FF:000056">
    <property type="entry name" value="Glycosyltransferase"/>
    <property type="match status" value="1"/>
</dbReference>
<evidence type="ECO:0000313" key="7">
    <source>
        <dbReference type="EMBL" id="AZQ26932.1"/>
    </source>
</evidence>
<dbReference type="AlphaFoldDB" id="C4MF38"/>
<name>C4MF38_9POAL</name>
<evidence type="ECO:0000256" key="3">
    <source>
        <dbReference type="RuleBase" id="RU003718"/>
    </source>
</evidence>
<evidence type="ECO:0000256" key="2">
    <source>
        <dbReference type="ARBA" id="ARBA00022679"/>
    </source>
</evidence>
<comment type="similarity">
    <text evidence="1 3">Belongs to the UDP-glycosyltransferase family.</text>
</comment>
<evidence type="ECO:0000256" key="4">
    <source>
        <dbReference type="RuleBase" id="RU362057"/>
    </source>
</evidence>
<gene>
    <name evidence="7" type="primary">UGT705A4</name>
</gene>
<evidence type="ECO:0000256" key="1">
    <source>
        <dbReference type="ARBA" id="ARBA00009995"/>
    </source>
</evidence>
<dbReference type="SUPFAM" id="SSF53756">
    <property type="entry name" value="UDP-Glycosyltransferase/glycogen phosphorylase"/>
    <property type="match status" value="1"/>
</dbReference>
<dbReference type="InterPro" id="IPR002213">
    <property type="entry name" value="UDP_glucos_trans"/>
</dbReference>
<organism evidence="6">
    <name type="scientific">Avena strigosa</name>
    <name type="common">black oat</name>
    <dbReference type="NCBI Taxonomy" id="38783"/>
    <lineage>
        <taxon>Eukaryota</taxon>
        <taxon>Viridiplantae</taxon>
        <taxon>Streptophyta</taxon>
        <taxon>Embryophyta</taxon>
        <taxon>Tracheophyta</taxon>
        <taxon>Spermatophyta</taxon>
        <taxon>Magnoliopsida</taxon>
        <taxon>Liliopsida</taxon>
        <taxon>Poales</taxon>
        <taxon>Poaceae</taxon>
        <taxon>BOP clade</taxon>
        <taxon>Pooideae</taxon>
        <taxon>Poodae</taxon>
        <taxon>Poeae</taxon>
        <taxon>Poeae Chloroplast Group 1 (Aveneae type)</taxon>
        <taxon>Aveninae</taxon>
        <taxon>Avena</taxon>
    </lineage>
</organism>
<reference evidence="7" key="2">
    <citation type="journal article" date="2018" name="Plant Cell">
        <title>Analysis of two new arabinosyltransferases belonging to the carbohydrate-active enzyme (CAZY) glycosyl transferase family 1 provides insights into disease resistance and sugar donor specificity.</title>
        <authorList>
            <person name="Louveau T."/>
            <person name="Orme A."/>
            <person name="Pfalzgraf H."/>
            <person name="Stephenson M."/>
            <person name="Melton R.E."/>
            <person name="Saalbach G."/>
            <person name="Hemmings A.M."/>
            <person name="Leveau A."/>
            <person name="Rejzek M."/>
            <person name="Vickerstaff R.J."/>
            <person name="Langdon T."/>
            <person name="Field R."/>
            <person name="Osbourn A.E."/>
        </authorList>
    </citation>
    <scope>NUCLEOTIDE SEQUENCE</scope>
</reference>
<dbReference type="CDD" id="cd03784">
    <property type="entry name" value="GT1_Gtf-like"/>
    <property type="match status" value="1"/>
</dbReference>
<feature type="region of interest" description="Disordered" evidence="5">
    <location>
        <begin position="175"/>
        <end position="195"/>
    </location>
</feature>
<dbReference type="InterPro" id="IPR035595">
    <property type="entry name" value="UDP_glycos_trans_CS"/>
</dbReference>